<gene>
    <name evidence="1" type="ORF">Prudu_000364</name>
</gene>
<name>A0A4Y1QL65_PRUDU</name>
<dbReference type="AlphaFoldDB" id="A0A4Y1QL65"/>
<proteinExistence type="predicted"/>
<protein>
    <submittedName>
        <fullName evidence="1">Uncharacterized protein</fullName>
    </submittedName>
</protein>
<sequence length="166" mass="19224">MVPFPKPSRSFLIQLPNSSKDQPTNFPLSKEESYHLANRTILLYHSIRLWDLSTWFSPIKSRNWLAKGLNRAQTGGSAEAENMFGQDSSDSKCMGFTLMIDWNRLFILPTAATLRYVRESEEIRLAMRPLELIKRVKEIQQEVYAKPETVKEKDTKQKRCSLGRMA</sequence>
<organism evidence="1">
    <name type="scientific">Prunus dulcis</name>
    <name type="common">Almond</name>
    <name type="synonym">Amygdalus dulcis</name>
    <dbReference type="NCBI Taxonomy" id="3755"/>
    <lineage>
        <taxon>Eukaryota</taxon>
        <taxon>Viridiplantae</taxon>
        <taxon>Streptophyta</taxon>
        <taxon>Embryophyta</taxon>
        <taxon>Tracheophyta</taxon>
        <taxon>Spermatophyta</taxon>
        <taxon>Magnoliopsida</taxon>
        <taxon>eudicotyledons</taxon>
        <taxon>Gunneridae</taxon>
        <taxon>Pentapetalae</taxon>
        <taxon>rosids</taxon>
        <taxon>fabids</taxon>
        <taxon>Rosales</taxon>
        <taxon>Rosaceae</taxon>
        <taxon>Amygdaloideae</taxon>
        <taxon>Amygdaleae</taxon>
        <taxon>Prunus</taxon>
    </lineage>
</organism>
<accession>A0A4Y1QL65</accession>
<evidence type="ECO:0000313" key="1">
    <source>
        <dbReference type="EMBL" id="BBG92588.1"/>
    </source>
</evidence>
<reference evidence="1" key="1">
    <citation type="journal article" date="2019" name="Science">
        <title>Mutation of a bHLH transcription factor allowed almond domestication.</title>
        <authorList>
            <person name="Sanchez-Perez R."/>
            <person name="Pavan S."/>
            <person name="Mazzeo R."/>
            <person name="Moldovan C."/>
            <person name="Aiese Cigliano R."/>
            <person name="Del Cueto J."/>
            <person name="Ricciardi F."/>
            <person name="Lotti C."/>
            <person name="Ricciardi L."/>
            <person name="Dicenta F."/>
            <person name="Lopez-Marques R.L."/>
            <person name="Lindberg Moller B."/>
        </authorList>
    </citation>
    <scope>NUCLEOTIDE SEQUENCE</scope>
</reference>
<dbReference type="EMBL" id="AP019297">
    <property type="protein sequence ID" value="BBG92588.1"/>
    <property type="molecule type" value="Genomic_DNA"/>
</dbReference>